<protein>
    <recommendedName>
        <fullName evidence="8">Yip1 domain-containing protein</fullName>
    </recommendedName>
</protein>
<feature type="repeat" description="TPR" evidence="5">
    <location>
        <begin position="3"/>
        <end position="36"/>
    </location>
</feature>
<feature type="transmembrane region" description="Helical" evidence="7">
    <location>
        <begin position="254"/>
        <end position="277"/>
    </location>
</feature>
<keyword evidence="5" id="KW-0802">TPR repeat</keyword>
<evidence type="ECO:0000256" key="6">
    <source>
        <dbReference type="SAM" id="MobiDB-lite"/>
    </source>
</evidence>
<evidence type="ECO:0000256" key="1">
    <source>
        <dbReference type="ARBA" id="ARBA00004141"/>
    </source>
</evidence>
<feature type="region of interest" description="Disordered" evidence="6">
    <location>
        <begin position="136"/>
        <end position="183"/>
    </location>
</feature>
<dbReference type="EMBL" id="RSAS01000967">
    <property type="protein sequence ID" value="RRR65334.1"/>
    <property type="molecule type" value="Genomic_DNA"/>
</dbReference>
<keyword evidence="2 7" id="KW-0812">Transmembrane</keyword>
<evidence type="ECO:0000313" key="10">
    <source>
        <dbReference type="Proteomes" id="UP000280307"/>
    </source>
</evidence>
<organism evidence="9 10">
    <name type="scientific">Candidatus Viridilinea halotolerans</name>
    <dbReference type="NCBI Taxonomy" id="2491704"/>
    <lineage>
        <taxon>Bacteria</taxon>
        <taxon>Bacillati</taxon>
        <taxon>Chloroflexota</taxon>
        <taxon>Chloroflexia</taxon>
        <taxon>Chloroflexales</taxon>
        <taxon>Chloroflexineae</taxon>
        <taxon>Oscillochloridaceae</taxon>
        <taxon>Candidatus Viridilinea</taxon>
    </lineage>
</organism>
<feature type="domain" description="Yip1" evidence="8">
    <location>
        <begin position="203"/>
        <end position="385"/>
    </location>
</feature>
<reference evidence="9 10" key="1">
    <citation type="submission" date="2018-12" db="EMBL/GenBank/DDBJ databases">
        <title>Genome Sequence of Candidatus Viridilinea halotolerans isolated from saline sulfide-rich spring.</title>
        <authorList>
            <person name="Grouzdev D.S."/>
            <person name="Burganskaya E.I."/>
            <person name="Krutkina M.S."/>
            <person name="Sukhacheva M.V."/>
            <person name="Gorlenko V.M."/>
        </authorList>
    </citation>
    <scope>NUCLEOTIDE SEQUENCE [LARGE SCALE GENOMIC DNA]</scope>
    <source>
        <strain evidence="9">Chok-6</strain>
    </source>
</reference>
<evidence type="ECO:0000256" key="3">
    <source>
        <dbReference type="ARBA" id="ARBA00022989"/>
    </source>
</evidence>
<evidence type="ECO:0000256" key="7">
    <source>
        <dbReference type="SAM" id="Phobius"/>
    </source>
</evidence>
<evidence type="ECO:0000313" key="9">
    <source>
        <dbReference type="EMBL" id="RRR65334.1"/>
    </source>
</evidence>
<comment type="caution">
    <text evidence="9">The sequence shown here is derived from an EMBL/GenBank/DDBJ whole genome shotgun (WGS) entry which is preliminary data.</text>
</comment>
<dbReference type="Proteomes" id="UP000280307">
    <property type="component" value="Unassembled WGS sequence"/>
</dbReference>
<proteinExistence type="predicted"/>
<dbReference type="PROSITE" id="PS50005">
    <property type="entry name" value="TPR"/>
    <property type="match status" value="1"/>
</dbReference>
<evidence type="ECO:0000256" key="2">
    <source>
        <dbReference type="ARBA" id="ARBA00022692"/>
    </source>
</evidence>
<evidence type="ECO:0000259" key="8">
    <source>
        <dbReference type="Pfam" id="PF04893"/>
    </source>
</evidence>
<dbReference type="AlphaFoldDB" id="A0A426TQ66"/>
<dbReference type="InterPro" id="IPR019734">
    <property type="entry name" value="TPR_rpt"/>
</dbReference>
<comment type="subcellular location">
    <subcellularLocation>
        <location evidence="1">Membrane</location>
        <topology evidence="1">Multi-pass membrane protein</topology>
    </subcellularLocation>
</comment>
<dbReference type="SUPFAM" id="SSF48452">
    <property type="entry name" value="TPR-like"/>
    <property type="match status" value="1"/>
</dbReference>
<feature type="transmembrane region" description="Helical" evidence="7">
    <location>
        <begin position="224"/>
        <end position="242"/>
    </location>
</feature>
<name>A0A426TQ66_9CHLR</name>
<keyword evidence="4 7" id="KW-0472">Membrane</keyword>
<evidence type="ECO:0000256" key="4">
    <source>
        <dbReference type="ARBA" id="ARBA00023136"/>
    </source>
</evidence>
<dbReference type="InterPro" id="IPR011990">
    <property type="entry name" value="TPR-like_helical_dom_sf"/>
</dbReference>
<feature type="transmembrane region" description="Helical" evidence="7">
    <location>
        <begin position="297"/>
        <end position="318"/>
    </location>
</feature>
<dbReference type="GO" id="GO:0016020">
    <property type="term" value="C:membrane"/>
    <property type="evidence" value="ECO:0007669"/>
    <property type="project" value="UniProtKB-SubCell"/>
</dbReference>
<gene>
    <name evidence="9" type="ORF">EI684_23475</name>
</gene>
<accession>A0A426TQ66</accession>
<feature type="compositionally biased region" description="Pro residues" evidence="6">
    <location>
        <begin position="150"/>
        <end position="183"/>
    </location>
</feature>
<keyword evidence="3 7" id="KW-1133">Transmembrane helix</keyword>
<feature type="transmembrane region" description="Helical" evidence="7">
    <location>
        <begin position="338"/>
        <end position="357"/>
    </location>
</feature>
<feature type="transmembrane region" description="Helical" evidence="7">
    <location>
        <begin position="369"/>
        <end position="394"/>
    </location>
</feature>
<evidence type="ECO:0000256" key="5">
    <source>
        <dbReference type="PROSITE-ProRule" id="PRU00339"/>
    </source>
</evidence>
<dbReference type="Gene3D" id="1.25.40.10">
    <property type="entry name" value="Tetratricopeptide repeat domain"/>
    <property type="match status" value="1"/>
</dbReference>
<dbReference type="Pfam" id="PF04893">
    <property type="entry name" value="Yip1"/>
    <property type="match status" value="1"/>
</dbReference>
<sequence length="399" mass="41468">MVAEQLTNRGIAALRAGDRALARRLLTEALRANPQDTQAWLWLAGALPDDVAAQRYCLQRVLALDPTHRAARQGLTALTQRATRQAVAAAPAPPAPVTPPVRVIAPQPRAPLPPSPPMAVAAVPLGVATPKPLVPPKPPVASQPAAPLAQPKPPVASQPAAPLVPPKPKVATAPPSPLAPQPAAPPLPPAVAFEDSYINPWLALWLQPRRAMRSAIALRSTGETWLLAALAGVSGYLAAMAWGDLGATLGPREVLAVAVIVGPLLGMILLQLVGVLLRTGGWLLGGRAAAGRVRAALAWATTPLIFGLPLWVLQLLIWPEATFQQPTNFVEQVAISGANVVHVGLWLWVAWLSLVGLAEAQRTGVLRALAAWFAALVVVVLALGALFGGAALIIGSRGG</sequence>
<dbReference type="InterPro" id="IPR006977">
    <property type="entry name" value="Yip1_dom"/>
</dbReference>